<dbReference type="Proteomes" id="UP000266861">
    <property type="component" value="Unassembled WGS sequence"/>
</dbReference>
<gene>
    <name evidence="1" type="ORF">Glove_363g28</name>
</gene>
<reference evidence="1 2" key="1">
    <citation type="submission" date="2018-08" db="EMBL/GenBank/DDBJ databases">
        <title>Genome and evolution of the arbuscular mycorrhizal fungus Diversispora epigaea (formerly Glomus versiforme) and its bacterial endosymbionts.</title>
        <authorList>
            <person name="Sun X."/>
            <person name="Fei Z."/>
            <person name="Harrison M."/>
        </authorList>
    </citation>
    <scope>NUCLEOTIDE SEQUENCE [LARGE SCALE GENOMIC DNA]</scope>
    <source>
        <strain evidence="1 2">IT104</strain>
    </source>
</reference>
<organism evidence="1 2">
    <name type="scientific">Diversispora epigaea</name>
    <dbReference type="NCBI Taxonomy" id="1348612"/>
    <lineage>
        <taxon>Eukaryota</taxon>
        <taxon>Fungi</taxon>
        <taxon>Fungi incertae sedis</taxon>
        <taxon>Mucoromycota</taxon>
        <taxon>Glomeromycotina</taxon>
        <taxon>Glomeromycetes</taxon>
        <taxon>Diversisporales</taxon>
        <taxon>Diversisporaceae</taxon>
        <taxon>Diversispora</taxon>
    </lineage>
</organism>
<accession>A0A397H8V1</accession>
<proteinExistence type="predicted"/>
<dbReference type="AlphaFoldDB" id="A0A397H8V1"/>
<sequence length="94" mass="10958">MNISQLSYSKHCIFVHNNREYFINYCPIKNCIEILLSNPEILQYFIFKYENKKKYAEASIPSSACILFLILYSDATATDTLGKSLPFNKINKTY</sequence>
<evidence type="ECO:0000313" key="1">
    <source>
        <dbReference type="EMBL" id="RHZ59525.1"/>
    </source>
</evidence>
<comment type="caution">
    <text evidence="1">The sequence shown here is derived from an EMBL/GenBank/DDBJ whole genome shotgun (WGS) entry which is preliminary data.</text>
</comment>
<keyword evidence="2" id="KW-1185">Reference proteome</keyword>
<dbReference type="EMBL" id="PQFF01000329">
    <property type="protein sequence ID" value="RHZ59525.1"/>
    <property type="molecule type" value="Genomic_DNA"/>
</dbReference>
<protein>
    <submittedName>
        <fullName evidence="1">Uncharacterized protein</fullName>
    </submittedName>
</protein>
<evidence type="ECO:0000313" key="2">
    <source>
        <dbReference type="Proteomes" id="UP000266861"/>
    </source>
</evidence>
<name>A0A397H8V1_9GLOM</name>